<dbReference type="SUPFAM" id="SSF52540">
    <property type="entry name" value="P-loop containing nucleoside triphosphate hydrolases"/>
    <property type="match status" value="1"/>
</dbReference>
<dbReference type="InterPro" id="IPR020568">
    <property type="entry name" value="Ribosomal_Su5_D2-typ_SF"/>
</dbReference>
<dbReference type="KEGG" id="psym:J1N51_08905"/>
<dbReference type="Pfam" id="PF13335">
    <property type="entry name" value="Mg_chelatase_C"/>
    <property type="match status" value="1"/>
</dbReference>
<dbReference type="PRINTS" id="PR01657">
    <property type="entry name" value="MCMFAMILY"/>
</dbReference>
<protein>
    <submittedName>
        <fullName evidence="5">YifB family Mg chelatase-like AAA ATPase</fullName>
    </submittedName>
</protein>
<dbReference type="Gene3D" id="3.40.50.300">
    <property type="entry name" value="P-loop containing nucleotide triphosphate hydrolases"/>
    <property type="match status" value="1"/>
</dbReference>
<dbReference type="SMART" id="SM00382">
    <property type="entry name" value="AAA"/>
    <property type="match status" value="1"/>
</dbReference>
<keyword evidence="2" id="KW-0547">Nucleotide-binding</keyword>
<dbReference type="SUPFAM" id="SSF54211">
    <property type="entry name" value="Ribosomal protein S5 domain 2-like"/>
    <property type="match status" value="1"/>
</dbReference>
<dbReference type="GO" id="GO:0005524">
    <property type="term" value="F:ATP binding"/>
    <property type="evidence" value="ECO:0007669"/>
    <property type="project" value="UniProtKB-KW"/>
</dbReference>
<gene>
    <name evidence="5" type="ORF">J1N51_08905</name>
</gene>
<keyword evidence="6" id="KW-1185">Reference proteome</keyword>
<dbReference type="PANTHER" id="PTHR32039:SF7">
    <property type="entry name" value="COMPETENCE PROTEIN COMM"/>
    <property type="match status" value="1"/>
</dbReference>
<dbReference type="InterPro" id="IPR001208">
    <property type="entry name" value="MCM_dom"/>
</dbReference>
<reference evidence="5" key="1">
    <citation type="submission" date="2021-03" db="EMBL/GenBank/DDBJ databases">
        <title>Description of Psychrosphaera ytuae sp. nov. isolated from deep sea sediment of South China Sea.</title>
        <authorList>
            <person name="Zhang J."/>
            <person name="Xu X.-D."/>
        </authorList>
    </citation>
    <scope>NUCLEOTIDE SEQUENCE</scope>
    <source>
        <strain evidence="5">MTZ26</strain>
    </source>
</reference>
<accession>A0A975D9P5</accession>
<dbReference type="EMBL" id="CP072110">
    <property type="protein sequence ID" value="QTH62884.1"/>
    <property type="molecule type" value="Genomic_DNA"/>
</dbReference>
<dbReference type="Pfam" id="PF13541">
    <property type="entry name" value="ChlI"/>
    <property type="match status" value="1"/>
</dbReference>
<dbReference type="InterPro" id="IPR027417">
    <property type="entry name" value="P-loop_NTPase"/>
</dbReference>
<dbReference type="InterPro" id="IPR003593">
    <property type="entry name" value="AAA+_ATPase"/>
</dbReference>
<dbReference type="InterPro" id="IPR045006">
    <property type="entry name" value="CHLI-like"/>
</dbReference>
<keyword evidence="3" id="KW-0067">ATP-binding</keyword>
<evidence type="ECO:0000256" key="2">
    <source>
        <dbReference type="ARBA" id="ARBA00022741"/>
    </source>
</evidence>
<dbReference type="GO" id="GO:0003677">
    <property type="term" value="F:DNA binding"/>
    <property type="evidence" value="ECO:0007669"/>
    <property type="project" value="InterPro"/>
</dbReference>
<dbReference type="PANTHER" id="PTHR32039">
    <property type="entry name" value="MAGNESIUM-CHELATASE SUBUNIT CHLI"/>
    <property type="match status" value="1"/>
</dbReference>
<evidence type="ECO:0000256" key="1">
    <source>
        <dbReference type="ARBA" id="ARBA00006354"/>
    </source>
</evidence>
<dbReference type="NCBIfam" id="NF007365">
    <property type="entry name" value="PRK09862.1"/>
    <property type="match status" value="1"/>
</dbReference>
<dbReference type="InterPro" id="IPR004482">
    <property type="entry name" value="Mg_chelat-rel"/>
</dbReference>
<dbReference type="Proteomes" id="UP000682739">
    <property type="component" value="Chromosome"/>
</dbReference>
<evidence type="ECO:0000259" key="4">
    <source>
        <dbReference type="SMART" id="SM00382"/>
    </source>
</evidence>
<feature type="domain" description="AAA+ ATPase" evidence="4">
    <location>
        <begin position="224"/>
        <end position="402"/>
    </location>
</feature>
<dbReference type="InterPro" id="IPR025158">
    <property type="entry name" value="Mg_chelat-rel_C"/>
</dbReference>
<dbReference type="NCBIfam" id="TIGR00368">
    <property type="entry name" value="YifB family Mg chelatase-like AAA ATPase"/>
    <property type="match status" value="1"/>
</dbReference>
<proteinExistence type="inferred from homology"/>
<dbReference type="AlphaFoldDB" id="A0A975D9P5"/>
<name>A0A975D9P5_9GAMM</name>
<evidence type="ECO:0000256" key="3">
    <source>
        <dbReference type="ARBA" id="ARBA00022840"/>
    </source>
</evidence>
<dbReference type="Pfam" id="PF01078">
    <property type="entry name" value="Mg_chelatase"/>
    <property type="match status" value="1"/>
</dbReference>
<dbReference type="RefSeq" id="WP_208830517.1">
    <property type="nucleotide sequence ID" value="NZ_CP072110.1"/>
</dbReference>
<dbReference type="InterPro" id="IPR000523">
    <property type="entry name" value="Mg_chelatse_chII-like_cat_dom"/>
</dbReference>
<dbReference type="InterPro" id="IPR014721">
    <property type="entry name" value="Ribsml_uS5_D2-typ_fold_subgr"/>
</dbReference>
<comment type="similarity">
    <text evidence="1">Belongs to the Mg-chelatase subunits D/I family. ComM subfamily.</text>
</comment>
<dbReference type="Gene3D" id="3.30.230.10">
    <property type="match status" value="1"/>
</dbReference>
<sequence length="518" mass="56586">MSLSIIFSRARVGITSPLVTIEVHLSNGLPSFAIVGLPETTVRESKDRVRSAIINSGLEFPNRKITINLAPADLPKEGGRFDLAIALGILAASKQIPDKKLHQYEFYGELGLNGDIRSIVGEIPSALACAKANRICVLPPENANNASIIENSELRSANHLIKVIDHFKSDIELPAPEDLIHVDASNVQSQADKDFSITEIPSFDLSDVIGQPMAKRALELAASGQHNLLFLGPPGTGKSMLAQRLAGLLPPLTDEQALESAAVRSISGVPFDYKHWRIRPFRAPHHTTSATALTGGGSIPKPGEISLAHHGVLFLDELPEFSRYTLDALREPLESGLINISRARHQVQFPAQFQLIAALNPSPTGHHSDGRATADQILKYLNKISGPFLDRIDIQIEVPALPKGALTDNKNAEQRTTTIEVASRVAKARAIMLNRAGKPNALLTSKEVDRDCSLSKADHRFLEETIFKLNMSIRAYHKILKVARTIADLEQATSITRAHLSEALSYRAMDRLLKHLSF</sequence>
<organism evidence="5 6">
    <name type="scientific">Psychrosphaera ytuae</name>
    <dbReference type="NCBI Taxonomy" id="2820710"/>
    <lineage>
        <taxon>Bacteria</taxon>
        <taxon>Pseudomonadati</taxon>
        <taxon>Pseudomonadota</taxon>
        <taxon>Gammaproteobacteria</taxon>
        <taxon>Alteromonadales</taxon>
        <taxon>Pseudoalteromonadaceae</taxon>
        <taxon>Psychrosphaera</taxon>
    </lineage>
</organism>
<evidence type="ECO:0000313" key="5">
    <source>
        <dbReference type="EMBL" id="QTH62884.1"/>
    </source>
</evidence>
<evidence type="ECO:0000313" key="6">
    <source>
        <dbReference type="Proteomes" id="UP000682739"/>
    </source>
</evidence>